<sequence length="455" mass="49670">MYWQKTQSLESICTQKLVHPVENDTIEGWSILGFSLTSPDLVICAGSPDISSTGNGDSPDFMDKNKCSIEVSLENGIDGSGIKDSSKTPYVKFSTVFQTFNKELSPDSSFELLPQTEKEEKLVKVFVPGVSINAGCTGGAVVLGGVEFVGDDCFAGGDTVRTDATIGDGQEGGLSLYQTARYGNFTYCFRGLEPGTYDVSLHLAEIVFTEGPPELRVVSSLDIYAQVGANKPLVVSDLQAFVEGDEDLLIRFEGVMGKPIVCGISVTKDPSSRNIRVFCRCRPLKPEEVTAGTLVTIDFESAKDVAFVLACLADVFEDTASFSSSILDGYNVCICTWTNWDWKNFYNGGVLEVYNEQIRDLLVSDSQPGVAAKSFTEALKSWLLQLINKYNECRLEIRQAGEGLHHVPGLVEARVHNMSEVWEVLQTGSNARAICSTNANEHSSRSHWYVALCSI</sequence>
<gene>
    <name evidence="4" type="ORF">DKX38_026018</name>
</gene>
<reference evidence="5" key="1">
    <citation type="journal article" date="2019" name="Gigascience">
        <title>De novo genome assembly of the endangered Acer yangbiense, a plant species with extremely small populations endemic to Yunnan Province, China.</title>
        <authorList>
            <person name="Yang J."/>
            <person name="Wariss H.M."/>
            <person name="Tao L."/>
            <person name="Zhang R."/>
            <person name="Yun Q."/>
            <person name="Hollingsworth P."/>
            <person name="Dao Z."/>
            <person name="Luo G."/>
            <person name="Guo H."/>
            <person name="Ma Y."/>
            <person name="Sun W."/>
        </authorList>
    </citation>
    <scope>NUCLEOTIDE SEQUENCE [LARGE SCALE GENOMIC DNA]</scope>
    <source>
        <strain evidence="5">cv. br00</strain>
    </source>
</reference>
<dbReference type="GO" id="GO:0008017">
    <property type="term" value="F:microtubule binding"/>
    <property type="evidence" value="ECO:0007669"/>
    <property type="project" value="InterPro"/>
</dbReference>
<keyword evidence="5" id="KW-1185">Reference proteome</keyword>
<evidence type="ECO:0000313" key="4">
    <source>
        <dbReference type="EMBL" id="KAB5521699.1"/>
    </source>
</evidence>
<organism evidence="4 5">
    <name type="scientific">Salix brachista</name>
    <dbReference type="NCBI Taxonomy" id="2182728"/>
    <lineage>
        <taxon>Eukaryota</taxon>
        <taxon>Viridiplantae</taxon>
        <taxon>Streptophyta</taxon>
        <taxon>Embryophyta</taxon>
        <taxon>Tracheophyta</taxon>
        <taxon>Spermatophyta</taxon>
        <taxon>Magnoliopsida</taxon>
        <taxon>eudicotyledons</taxon>
        <taxon>Gunneridae</taxon>
        <taxon>Pentapetalae</taxon>
        <taxon>rosids</taxon>
        <taxon>fabids</taxon>
        <taxon>Malpighiales</taxon>
        <taxon>Salicaceae</taxon>
        <taxon>Saliceae</taxon>
        <taxon>Salix</taxon>
    </lineage>
</organism>
<dbReference type="EMBL" id="VDCV01000016">
    <property type="protein sequence ID" value="KAB5521699.1"/>
    <property type="molecule type" value="Genomic_DNA"/>
</dbReference>
<dbReference type="PANTHER" id="PTHR47972:SF35">
    <property type="entry name" value="KINESIN-LIKE PROTEIN KIN-14Q"/>
    <property type="match status" value="1"/>
</dbReference>
<dbReference type="Gene3D" id="2.60.120.430">
    <property type="entry name" value="Galactose-binding lectin"/>
    <property type="match status" value="1"/>
</dbReference>
<dbReference type="GO" id="GO:0005524">
    <property type="term" value="F:ATP binding"/>
    <property type="evidence" value="ECO:0007669"/>
    <property type="project" value="InterPro"/>
</dbReference>
<evidence type="ECO:0000313" key="5">
    <source>
        <dbReference type="Proteomes" id="UP000326939"/>
    </source>
</evidence>
<comment type="similarity">
    <text evidence="2">Belongs to the TRAFAC class myosin-kinesin ATPase superfamily. Kinesin family.</text>
</comment>
<feature type="domain" description="Kinesin motor" evidence="3">
    <location>
        <begin position="351"/>
        <end position="455"/>
    </location>
</feature>
<dbReference type="SMART" id="SM00129">
    <property type="entry name" value="KISc"/>
    <property type="match status" value="1"/>
</dbReference>
<dbReference type="Gene3D" id="3.40.850.10">
    <property type="entry name" value="Kinesin motor domain"/>
    <property type="match status" value="1"/>
</dbReference>
<keyword evidence="1" id="KW-0505">Motor protein</keyword>
<dbReference type="InterPro" id="IPR027640">
    <property type="entry name" value="Kinesin-like_fam"/>
</dbReference>
<dbReference type="Pfam" id="PF11721">
    <property type="entry name" value="Malectin"/>
    <property type="match status" value="1"/>
</dbReference>
<dbReference type="GO" id="GO:0007018">
    <property type="term" value="P:microtubule-based movement"/>
    <property type="evidence" value="ECO:0007669"/>
    <property type="project" value="InterPro"/>
</dbReference>
<evidence type="ECO:0000256" key="1">
    <source>
        <dbReference type="ARBA" id="ARBA00023175"/>
    </source>
</evidence>
<dbReference type="InterPro" id="IPR036961">
    <property type="entry name" value="Kinesin_motor_dom_sf"/>
</dbReference>
<dbReference type="Pfam" id="PF00225">
    <property type="entry name" value="Kinesin"/>
    <property type="match status" value="1"/>
</dbReference>
<accession>A0A5N5JR34</accession>
<dbReference type="InterPro" id="IPR027417">
    <property type="entry name" value="P-loop_NTPase"/>
</dbReference>
<dbReference type="AlphaFoldDB" id="A0A5N5JR34"/>
<name>A0A5N5JR34_9ROSI</name>
<dbReference type="SUPFAM" id="SSF52540">
    <property type="entry name" value="P-loop containing nucleoside triphosphate hydrolases"/>
    <property type="match status" value="1"/>
</dbReference>
<proteinExistence type="inferred from homology"/>
<dbReference type="PANTHER" id="PTHR47972">
    <property type="entry name" value="KINESIN-LIKE PROTEIN KLP-3"/>
    <property type="match status" value="1"/>
</dbReference>
<dbReference type="GO" id="GO:0003777">
    <property type="term" value="F:microtubule motor activity"/>
    <property type="evidence" value="ECO:0007669"/>
    <property type="project" value="InterPro"/>
</dbReference>
<dbReference type="InterPro" id="IPR021720">
    <property type="entry name" value="Malectin_dom"/>
</dbReference>
<comment type="caution">
    <text evidence="2">Lacks conserved residue(s) required for the propagation of feature annotation.</text>
</comment>
<protein>
    <recommendedName>
        <fullName evidence="3">Kinesin motor domain-containing protein</fullName>
    </recommendedName>
</protein>
<dbReference type="GO" id="GO:0015630">
    <property type="term" value="C:microtubule cytoskeleton"/>
    <property type="evidence" value="ECO:0007669"/>
    <property type="project" value="TreeGrafter"/>
</dbReference>
<dbReference type="InterPro" id="IPR001752">
    <property type="entry name" value="Kinesin_motor_dom"/>
</dbReference>
<evidence type="ECO:0000259" key="3">
    <source>
        <dbReference type="PROSITE" id="PS50067"/>
    </source>
</evidence>
<dbReference type="Proteomes" id="UP000326939">
    <property type="component" value="Chromosome 16"/>
</dbReference>
<evidence type="ECO:0000256" key="2">
    <source>
        <dbReference type="PROSITE-ProRule" id="PRU00283"/>
    </source>
</evidence>
<comment type="caution">
    <text evidence="4">The sequence shown here is derived from an EMBL/GenBank/DDBJ whole genome shotgun (WGS) entry which is preliminary data.</text>
</comment>
<dbReference type="PROSITE" id="PS50067">
    <property type="entry name" value="KINESIN_MOTOR_2"/>
    <property type="match status" value="1"/>
</dbReference>